<evidence type="ECO:0000256" key="5">
    <source>
        <dbReference type="ARBA" id="ARBA00022517"/>
    </source>
</evidence>
<feature type="domain" description="Ribosome maturation protein SDO1/SBDS C-terminal" evidence="10">
    <location>
        <begin position="165"/>
        <end position="231"/>
    </location>
</feature>
<dbReference type="Pfam" id="PF09377">
    <property type="entry name" value="SBDS_domain_II"/>
    <property type="match status" value="1"/>
</dbReference>
<dbReference type="SUPFAM" id="SSF89895">
    <property type="entry name" value="FYSH domain"/>
    <property type="match status" value="1"/>
</dbReference>
<evidence type="ECO:0000256" key="2">
    <source>
        <dbReference type="ARBA" id="ARBA00004496"/>
    </source>
</evidence>
<evidence type="ECO:0000256" key="6">
    <source>
        <dbReference type="ARBA" id="ARBA00023242"/>
    </source>
</evidence>
<dbReference type="Gene3D" id="3.30.70.240">
    <property type="match status" value="1"/>
</dbReference>
<dbReference type="GeneID" id="28727631"/>
<dbReference type="InterPro" id="IPR002140">
    <property type="entry name" value="Sdo1/SBDS"/>
</dbReference>
<dbReference type="InterPro" id="IPR018978">
    <property type="entry name" value="SDO1/SBDS_central"/>
</dbReference>
<dbReference type="GO" id="GO:0005737">
    <property type="term" value="C:cytoplasm"/>
    <property type="evidence" value="ECO:0007669"/>
    <property type="project" value="UniProtKB-SubCell"/>
</dbReference>
<gene>
    <name evidence="11" type="ORF">Malapachy_1249</name>
</gene>
<evidence type="ECO:0000256" key="1">
    <source>
        <dbReference type="ARBA" id="ARBA00004123"/>
    </source>
</evidence>
<evidence type="ECO:0000259" key="9">
    <source>
        <dbReference type="Pfam" id="PF09377"/>
    </source>
</evidence>
<dbReference type="PANTHER" id="PTHR10927">
    <property type="entry name" value="RIBOSOME MATURATION PROTEIN SBDS"/>
    <property type="match status" value="1"/>
</dbReference>
<dbReference type="OrthoDB" id="10253092at2759"/>
<protein>
    <submittedName>
        <fullName evidence="11">Shwachman-bodian-diamond syndrome protein</fullName>
    </submittedName>
</protein>
<keyword evidence="6" id="KW-0539">Nucleus</keyword>
<dbReference type="Pfam" id="PF01172">
    <property type="entry name" value="SBDS_N"/>
    <property type="match status" value="1"/>
</dbReference>
<organism evidence="11 12">
    <name type="scientific">Malassezia pachydermatis</name>
    <dbReference type="NCBI Taxonomy" id="77020"/>
    <lineage>
        <taxon>Eukaryota</taxon>
        <taxon>Fungi</taxon>
        <taxon>Dikarya</taxon>
        <taxon>Basidiomycota</taxon>
        <taxon>Ustilaginomycotina</taxon>
        <taxon>Malasseziomycetes</taxon>
        <taxon>Malasseziales</taxon>
        <taxon>Malasseziaceae</taxon>
        <taxon>Malassezia</taxon>
    </lineage>
</organism>
<dbReference type="SUPFAM" id="SSF109728">
    <property type="entry name" value="Hypothetical protein AF0491, middle domain"/>
    <property type="match status" value="1"/>
</dbReference>
<evidence type="ECO:0000256" key="4">
    <source>
        <dbReference type="ARBA" id="ARBA00022490"/>
    </source>
</evidence>
<comment type="caution">
    <text evidence="11">The sequence shown here is derived from an EMBL/GenBank/DDBJ whole genome shotgun (WGS) entry which is preliminary data.</text>
</comment>
<evidence type="ECO:0000256" key="7">
    <source>
        <dbReference type="ARBA" id="ARBA00049708"/>
    </source>
</evidence>
<accession>A0A0M8MNC4</accession>
<dbReference type="InterPro" id="IPR046928">
    <property type="entry name" value="SDO1/SBDS_C"/>
</dbReference>
<dbReference type="AlphaFoldDB" id="A0A0M8MNC4"/>
<comment type="subunit">
    <text evidence="7">Associates with the 60S ribosomal subunit.</text>
</comment>
<dbReference type="STRING" id="77020.A0A0M8MNC4"/>
<keyword evidence="12" id="KW-1185">Reference proteome</keyword>
<proteinExistence type="inferred from homology"/>
<dbReference type="RefSeq" id="XP_017992680.1">
    <property type="nucleotide sequence ID" value="XM_018135756.1"/>
</dbReference>
<feature type="domain" description="Ribosome maturation protein SDO1/SBDS central" evidence="9">
    <location>
        <begin position="101"/>
        <end position="163"/>
    </location>
</feature>
<keyword evidence="4" id="KW-0963">Cytoplasm</keyword>
<dbReference type="VEuPathDB" id="FungiDB:Malapachy_1249"/>
<evidence type="ECO:0000313" key="11">
    <source>
        <dbReference type="EMBL" id="KOS15048.1"/>
    </source>
</evidence>
<reference evidence="11 12" key="1">
    <citation type="submission" date="2015-07" db="EMBL/GenBank/DDBJ databases">
        <title>Draft Genome Sequence of Malassezia furfur CBS1878 and Malassezia pachydermatis CBS1879.</title>
        <authorList>
            <person name="Triana S."/>
            <person name="Ohm R."/>
            <person name="Gonzalez A."/>
            <person name="DeCock H."/>
            <person name="Restrepo S."/>
            <person name="Celis A."/>
        </authorList>
    </citation>
    <scope>NUCLEOTIDE SEQUENCE [LARGE SCALE GENOMIC DNA]</scope>
    <source>
        <strain evidence="11 12">CBS 1879</strain>
    </source>
</reference>
<dbReference type="GO" id="GO:0042256">
    <property type="term" value="P:cytosolic ribosome assembly"/>
    <property type="evidence" value="ECO:0007669"/>
    <property type="project" value="InterPro"/>
</dbReference>
<name>A0A0M8MNC4_9BASI</name>
<evidence type="ECO:0000313" key="12">
    <source>
        <dbReference type="Proteomes" id="UP000037751"/>
    </source>
</evidence>
<dbReference type="GO" id="GO:0005634">
    <property type="term" value="C:nucleus"/>
    <property type="evidence" value="ECO:0007669"/>
    <property type="project" value="UniProtKB-SubCell"/>
</dbReference>
<dbReference type="InterPro" id="IPR036786">
    <property type="entry name" value="Ribosome_mat_SBDS_N_sf"/>
</dbReference>
<dbReference type="NCBIfam" id="TIGR00291">
    <property type="entry name" value="RNA_SBDS"/>
    <property type="match status" value="1"/>
</dbReference>
<comment type="subcellular location">
    <subcellularLocation>
        <location evidence="2">Cytoplasm</location>
    </subcellularLocation>
    <subcellularLocation>
        <location evidence="1">Nucleus</location>
    </subcellularLocation>
</comment>
<keyword evidence="5" id="KW-0690">Ribosome biogenesis</keyword>
<dbReference type="Gene3D" id="3.30.1250.10">
    <property type="entry name" value="Ribosome maturation protein SBDS, N-terminal domain"/>
    <property type="match status" value="1"/>
</dbReference>
<evidence type="ECO:0000259" key="10">
    <source>
        <dbReference type="Pfam" id="PF20268"/>
    </source>
</evidence>
<dbReference type="PANTHER" id="PTHR10927:SF1">
    <property type="entry name" value="RIBOSOME MATURATION PROTEIN SBDS"/>
    <property type="match status" value="1"/>
</dbReference>
<evidence type="ECO:0000256" key="3">
    <source>
        <dbReference type="ARBA" id="ARBA00007433"/>
    </source>
</evidence>
<evidence type="ECO:0000259" key="8">
    <source>
        <dbReference type="Pfam" id="PF01172"/>
    </source>
</evidence>
<sequence length="245" mass="27487">MPMTNVSVIRLRRGGKRFEIACYKNKVREWRSGVEKDLDEVVQIENVFLNVSKGQVASNEDLKKAFGTADVQECLLEILKKGELQVGEKERSHELSNLWLEIATIVAQKCVEPSSQKPYTVGMIEKAMKDAHFSVKPTKSAKSQALDVIKLLQTKSIIPLERAQMRVSVTMPAKEGKRLKDKIVPLFTKVEEEDWSDLWEIVGTIDPGSLRQINSVVETEVKGDGGVETLAFNALGENDEEGDDW</sequence>
<dbReference type="Pfam" id="PF20268">
    <property type="entry name" value="SBDS_C"/>
    <property type="match status" value="1"/>
</dbReference>
<dbReference type="Gene3D" id="1.10.10.900">
    <property type="entry name" value="SBDS protein C-terminal domain, subdomain 1"/>
    <property type="match status" value="1"/>
</dbReference>
<dbReference type="Proteomes" id="UP000037751">
    <property type="component" value="Unassembled WGS sequence"/>
</dbReference>
<comment type="similarity">
    <text evidence="3">Belongs to the SDO1/SBDS family.</text>
</comment>
<dbReference type="InterPro" id="IPR037188">
    <property type="entry name" value="Sdo1/SBDS_central_sf"/>
</dbReference>
<feature type="domain" description="Ribosome maturation protein SDO1/SBDS N-terminal" evidence="8">
    <location>
        <begin position="5"/>
        <end position="91"/>
    </location>
</feature>
<dbReference type="InterPro" id="IPR039100">
    <property type="entry name" value="Sdo1/SBDS-like"/>
</dbReference>
<dbReference type="EMBL" id="LGAV01000003">
    <property type="protein sequence ID" value="KOS15048.1"/>
    <property type="molecule type" value="Genomic_DNA"/>
</dbReference>
<dbReference type="InterPro" id="IPR019783">
    <property type="entry name" value="SDO1/SBDS_N"/>
</dbReference>